<dbReference type="InterPro" id="IPR031974">
    <property type="entry name" value="PDCD7"/>
</dbReference>
<dbReference type="OrthoDB" id="2289628at2759"/>
<feature type="region of interest" description="Disordered" evidence="2">
    <location>
        <begin position="1"/>
        <end position="49"/>
    </location>
</feature>
<dbReference type="Pfam" id="PF16021">
    <property type="entry name" value="PDCD7"/>
    <property type="match status" value="1"/>
</dbReference>
<dbReference type="RefSeq" id="XP_055869458.1">
    <property type="nucleotide sequence ID" value="XM_056013483.1"/>
</dbReference>
<protein>
    <submittedName>
        <fullName evidence="4 5">Programmed cell death protein 7-like</fullName>
    </submittedName>
</protein>
<evidence type="ECO:0000313" key="5">
    <source>
        <dbReference type="RefSeq" id="XP_055869458.1"/>
    </source>
</evidence>
<evidence type="ECO:0000313" key="4">
    <source>
        <dbReference type="RefSeq" id="XP_055869452.1"/>
    </source>
</evidence>
<evidence type="ECO:0000256" key="1">
    <source>
        <dbReference type="SAM" id="Coils"/>
    </source>
</evidence>
<dbReference type="InterPro" id="IPR052831">
    <property type="entry name" value="Apoptosis_promoter"/>
</dbReference>
<dbReference type="AlphaFoldDB" id="A0A9W2Z3E8"/>
<dbReference type="GeneID" id="106059699"/>
<accession>A0A9W2Z3E8</accession>
<dbReference type="RefSeq" id="XP_055869452.1">
    <property type="nucleotide sequence ID" value="XM_056013477.1"/>
</dbReference>
<dbReference type="Proteomes" id="UP001165740">
    <property type="component" value="Chromosome 1"/>
</dbReference>
<feature type="coiled-coil region" evidence="1">
    <location>
        <begin position="394"/>
        <end position="435"/>
    </location>
</feature>
<keyword evidence="3" id="KW-1185">Reference proteome</keyword>
<feature type="compositionally biased region" description="Polar residues" evidence="2">
    <location>
        <begin position="21"/>
        <end position="31"/>
    </location>
</feature>
<dbReference type="PANTHER" id="PTHR48190:SF2">
    <property type="entry name" value="PROGRAMMED CELL DEATH PROTEIN 7"/>
    <property type="match status" value="1"/>
</dbReference>
<dbReference type="RefSeq" id="XP_055869468.1">
    <property type="nucleotide sequence ID" value="XM_056013493.1"/>
</dbReference>
<dbReference type="OMA" id="WDMYLVP"/>
<keyword evidence="1" id="KW-0175">Coiled coil</keyword>
<organism evidence="3 4">
    <name type="scientific">Biomphalaria glabrata</name>
    <name type="common">Bloodfluke planorb</name>
    <name type="synonym">Freshwater snail</name>
    <dbReference type="NCBI Taxonomy" id="6526"/>
    <lineage>
        <taxon>Eukaryota</taxon>
        <taxon>Metazoa</taxon>
        <taxon>Spiralia</taxon>
        <taxon>Lophotrochozoa</taxon>
        <taxon>Mollusca</taxon>
        <taxon>Gastropoda</taxon>
        <taxon>Heterobranchia</taxon>
        <taxon>Euthyneura</taxon>
        <taxon>Panpulmonata</taxon>
        <taxon>Hygrophila</taxon>
        <taxon>Lymnaeoidea</taxon>
        <taxon>Planorbidae</taxon>
        <taxon>Biomphalaria</taxon>
    </lineage>
</organism>
<feature type="coiled-coil region" evidence="1">
    <location>
        <begin position="263"/>
        <end position="346"/>
    </location>
</feature>
<gene>
    <name evidence="4 5 6" type="primary">LOC106059699</name>
</gene>
<evidence type="ECO:0000256" key="2">
    <source>
        <dbReference type="SAM" id="MobiDB-lite"/>
    </source>
</evidence>
<reference evidence="4 5" key="1">
    <citation type="submission" date="2025-04" db="UniProtKB">
        <authorList>
            <consortium name="RefSeq"/>
        </authorList>
    </citation>
    <scope>IDENTIFICATION</scope>
</reference>
<name>A0A9W2Z3E8_BIOGL</name>
<dbReference type="PANTHER" id="PTHR48190">
    <property type="entry name" value="PROGRAMMED CELL DEATH PROTEIN 7"/>
    <property type="match status" value="1"/>
</dbReference>
<sequence length="514" mass="59817">MSYNGRQMHRIPYQPFEKPENPNSNFNSDQHVNFPPPPPPQLQNNFPPHFFNQRPNIPNVLSQQQCRPNFSPNIPPPFNLAHPPPPPNFQCSIPPFFPNNQAFPPRQHTPVEYTRNPDHGNFINLNVPPPSLNNNVPRPVGMNLPATNATIPLQSEKDNGTVFRHEQGPKQIGQQLLENWLKDKSKVKKGTCDNQRSGENNKLWTWMNQLRELMQILTSMSTQVQYLSESYSSIDRSSWDKSVCDFEKLKRDYSACKVAVEVVEQHETALKQIQKKRKRQSRKRINDLEHQLNISKVREEKNKQIDLWQERIQAKIKEENMRKARKEAADRTLSKVSKEIQDATRLIETMLALKKLRLIRRDAAQKRGDTELGESRQSFEDKISDMTRLVQAQLECYKEEEARLKEVIRSEQNEKQERERLLQATNKKLKEKEEEDELQSLLFGPKQDVSTTDPLYPFIKFYSQAEDNLQAFIQIRREWDLFIVADKTPASSVVPMSWVIPDAPSSLAWAQALK</sequence>
<evidence type="ECO:0000313" key="3">
    <source>
        <dbReference type="Proteomes" id="UP001165740"/>
    </source>
</evidence>
<evidence type="ECO:0000313" key="6">
    <source>
        <dbReference type="RefSeq" id="XP_055869468.1"/>
    </source>
</evidence>
<dbReference type="GO" id="GO:0005689">
    <property type="term" value="C:U12-type spliceosomal complex"/>
    <property type="evidence" value="ECO:0007669"/>
    <property type="project" value="TreeGrafter"/>
</dbReference>
<proteinExistence type="predicted"/>